<dbReference type="AlphaFoldDB" id="A0A5C2SMB1"/>
<dbReference type="Pfam" id="PF13460">
    <property type="entry name" value="NAD_binding_10"/>
    <property type="match status" value="1"/>
</dbReference>
<protein>
    <submittedName>
        <fullName evidence="2">NAD-P-binding protein</fullName>
    </submittedName>
</protein>
<evidence type="ECO:0000313" key="2">
    <source>
        <dbReference type="EMBL" id="RPD64771.1"/>
    </source>
</evidence>
<dbReference type="Proteomes" id="UP000313359">
    <property type="component" value="Unassembled WGS sequence"/>
</dbReference>
<dbReference type="SUPFAM" id="SSF51735">
    <property type="entry name" value="NAD(P)-binding Rossmann-fold domains"/>
    <property type="match status" value="1"/>
</dbReference>
<dbReference type="STRING" id="1328759.A0A5C2SMB1"/>
<organism evidence="2 3">
    <name type="scientific">Lentinus tigrinus ALCF2SS1-6</name>
    <dbReference type="NCBI Taxonomy" id="1328759"/>
    <lineage>
        <taxon>Eukaryota</taxon>
        <taxon>Fungi</taxon>
        <taxon>Dikarya</taxon>
        <taxon>Basidiomycota</taxon>
        <taxon>Agaricomycotina</taxon>
        <taxon>Agaricomycetes</taxon>
        <taxon>Polyporales</taxon>
        <taxon>Polyporaceae</taxon>
        <taxon>Lentinus</taxon>
    </lineage>
</organism>
<dbReference type="InterPro" id="IPR051783">
    <property type="entry name" value="NAD(P)-dependent_oxidoreduct"/>
</dbReference>
<proteinExistence type="predicted"/>
<dbReference type="GO" id="GO:0004029">
    <property type="term" value="F:aldehyde dehydrogenase (NAD+) activity"/>
    <property type="evidence" value="ECO:0007669"/>
    <property type="project" value="TreeGrafter"/>
</dbReference>
<dbReference type="Gene3D" id="3.40.50.720">
    <property type="entry name" value="NAD(P)-binding Rossmann-like Domain"/>
    <property type="match status" value="1"/>
</dbReference>
<name>A0A5C2SMB1_9APHY</name>
<dbReference type="InterPro" id="IPR016040">
    <property type="entry name" value="NAD(P)-bd_dom"/>
</dbReference>
<keyword evidence="3" id="KW-1185">Reference proteome</keyword>
<evidence type="ECO:0000259" key="1">
    <source>
        <dbReference type="Pfam" id="PF13460"/>
    </source>
</evidence>
<dbReference type="InterPro" id="IPR036291">
    <property type="entry name" value="NAD(P)-bd_dom_sf"/>
</dbReference>
<reference evidence="2" key="1">
    <citation type="journal article" date="2018" name="Genome Biol. Evol.">
        <title>Genomics and development of Lentinus tigrinus, a white-rot wood-decaying mushroom with dimorphic fruiting bodies.</title>
        <authorList>
            <person name="Wu B."/>
            <person name="Xu Z."/>
            <person name="Knudson A."/>
            <person name="Carlson A."/>
            <person name="Chen N."/>
            <person name="Kovaka S."/>
            <person name="LaButti K."/>
            <person name="Lipzen A."/>
            <person name="Pennachio C."/>
            <person name="Riley R."/>
            <person name="Schakwitz W."/>
            <person name="Umezawa K."/>
            <person name="Ohm R.A."/>
            <person name="Grigoriev I.V."/>
            <person name="Nagy L.G."/>
            <person name="Gibbons J."/>
            <person name="Hibbett D."/>
        </authorList>
    </citation>
    <scope>NUCLEOTIDE SEQUENCE [LARGE SCALE GENOMIC DNA]</scope>
    <source>
        <strain evidence="2">ALCF2SS1-6</strain>
    </source>
</reference>
<dbReference type="PANTHER" id="PTHR48079:SF6">
    <property type="entry name" value="NAD(P)-BINDING DOMAIN-CONTAINING PROTEIN-RELATED"/>
    <property type="match status" value="1"/>
</dbReference>
<dbReference type="EMBL" id="ML122253">
    <property type="protein sequence ID" value="RPD64771.1"/>
    <property type="molecule type" value="Genomic_DNA"/>
</dbReference>
<sequence length="354" mass="38679">MSSDRLTIFYTGATGYIGGSVLQRILKHPRASTFDITVLVRDAKKAKMLESKFGLKVVQGSLEDTDKLTEESENAHIVIHTADCDHEPAMKAILAGLKKRHEKLGDKPILIHTSGAAVLMDESRGRFASDKVVSDLDIAALGALPPSAPHHVVDLLAISADTEGYALSYLIFPTLIFGTASGPLYDAGIAKKYSIAIPWMADAFLKRGRAGVVGTGANIWANVHIDDTAEFYYLLFDAILTDPSKLGHGREGYYFVEADEQSGYDISKAIGEALVALGRADDAEPTELTPEERVQMFGSEYLVTLLWSNARCRADRGRKTLDWKPKYGTKDLLDSIPHEVEVVLKKQLAAENQS</sequence>
<dbReference type="GO" id="GO:0005737">
    <property type="term" value="C:cytoplasm"/>
    <property type="evidence" value="ECO:0007669"/>
    <property type="project" value="TreeGrafter"/>
</dbReference>
<evidence type="ECO:0000313" key="3">
    <source>
        <dbReference type="Proteomes" id="UP000313359"/>
    </source>
</evidence>
<feature type="domain" description="NAD(P)-binding" evidence="1">
    <location>
        <begin position="12"/>
        <end position="100"/>
    </location>
</feature>
<dbReference type="PANTHER" id="PTHR48079">
    <property type="entry name" value="PROTEIN YEEZ"/>
    <property type="match status" value="1"/>
</dbReference>
<accession>A0A5C2SMB1</accession>
<dbReference type="OrthoDB" id="10262413at2759"/>
<gene>
    <name evidence="2" type="ORF">L227DRAFT_541044</name>
</gene>